<dbReference type="InterPro" id="IPR039424">
    <property type="entry name" value="SBP_5"/>
</dbReference>
<dbReference type="GeneID" id="39850222"/>
<dbReference type="AlphaFoldDB" id="A0A4D6HIW9"/>
<organism evidence="5 6">
    <name type="scientific">Natronorubrum bangense</name>
    <dbReference type="NCBI Taxonomy" id="61858"/>
    <lineage>
        <taxon>Archaea</taxon>
        <taxon>Methanobacteriati</taxon>
        <taxon>Methanobacteriota</taxon>
        <taxon>Stenosarchaea group</taxon>
        <taxon>Halobacteria</taxon>
        <taxon>Halobacteriales</taxon>
        <taxon>Natrialbaceae</taxon>
        <taxon>Natronorubrum</taxon>
    </lineage>
</organism>
<dbReference type="PANTHER" id="PTHR30290:SF9">
    <property type="entry name" value="OLIGOPEPTIDE-BINDING PROTEIN APPA"/>
    <property type="match status" value="1"/>
</dbReference>
<evidence type="ECO:0000256" key="2">
    <source>
        <dbReference type="ARBA" id="ARBA00022448"/>
    </source>
</evidence>
<reference evidence="5 6" key="1">
    <citation type="journal article" date="2019" name="Nat. Commun.">
        <title>A new type of DNA phosphorothioation-based antiviral system in archaea.</title>
        <authorList>
            <person name="Xiong L."/>
            <person name="Liu S."/>
            <person name="Chen S."/>
            <person name="Xiao Y."/>
            <person name="Zhu B."/>
            <person name="Gao Y."/>
            <person name="Zhang Y."/>
            <person name="Chen B."/>
            <person name="Luo J."/>
            <person name="Deng Z."/>
            <person name="Chen X."/>
            <person name="Wang L."/>
            <person name="Chen S."/>
        </authorList>
    </citation>
    <scope>NUCLEOTIDE SEQUENCE [LARGE SCALE GENOMIC DNA]</scope>
    <source>
        <strain evidence="5 6">JCM 10635</strain>
    </source>
</reference>
<dbReference type="PROSITE" id="PS51257">
    <property type="entry name" value="PROKAR_LIPOPROTEIN"/>
    <property type="match status" value="1"/>
</dbReference>
<dbReference type="Proteomes" id="UP000296822">
    <property type="component" value="Chromosome"/>
</dbReference>
<sequence length="655" mass="73363">MGKADNHNRLTVDRRRLLQGLGAAGAISIAGCLGGNDTDDIAFPLDVQLEVDADNTDRHELTQVIGQVMEETGYFRVDIETHSFDDHIGRVLDPGYADRGNIPFVRLSGTFNPESFCDALHGTSNQGQCCNVNGLGYEELDRMIEHARFGLDVAEDPDLRRERYDEIWHELADYRGSSLVHFATDEYVRNTDVHGFAPFPFSETTLSYALHAPVDQQVTWIDRGEATPDETDLSDIQTGGTLRYGVAANIASLDPPYSTDTTAMMAQNLIFEQLVTSDTEGNVYPWLAKRYEVLETQDITREAYEDYMITVSANDNGVLEYDSDDPVQTIMVHPDDSRTADDDVRALTPDGASKAVDDDVFGMQWRYHLQEGVEFHDGEELTAENVVLSVERYENSDLAAQTFDSLLHARAVDEYTVDLYAQIPDAEAERELPGAYIHSTEQAQLGPDGIDPLGDGVEPVGTGPYIYDEFEDEEYFIATKNDNYWLEQQGLDALEWYDGPTDFPAGPVVDEIDLHIITEDSTRSAALQKDEIDATYNLVSDTLNEYDSDEEYVVDSIGSGGYNYFQYPVQIEPWDDPRLRKAVNHLVPRQQIVDEILDGWGEPAWTMVPELAKGLGTADYDALESDIRPQNEFDTERAVELIEEVIADHGYESNI</sequence>
<dbReference type="GO" id="GO:0015833">
    <property type="term" value="P:peptide transport"/>
    <property type="evidence" value="ECO:0007669"/>
    <property type="project" value="TreeGrafter"/>
</dbReference>
<dbReference type="GO" id="GO:1904680">
    <property type="term" value="F:peptide transmembrane transporter activity"/>
    <property type="evidence" value="ECO:0007669"/>
    <property type="project" value="TreeGrafter"/>
</dbReference>
<gene>
    <name evidence="5" type="ORF">DV706_03120</name>
</gene>
<protein>
    <submittedName>
        <fullName evidence="5">Peptide ABC transporter substrate-binding protein</fullName>
    </submittedName>
</protein>
<dbReference type="CDD" id="cd00995">
    <property type="entry name" value="PBP2_NikA_DppA_OppA_like"/>
    <property type="match status" value="1"/>
</dbReference>
<evidence type="ECO:0000259" key="4">
    <source>
        <dbReference type="Pfam" id="PF00496"/>
    </source>
</evidence>
<comment type="similarity">
    <text evidence="1">Belongs to the bacterial solute-binding protein 5 family.</text>
</comment>
<evidence type="ECO:0000256" key="3">
    <source>
        <dbReference type="ARBA" id="ARBA00022729"/>
    </source>
</evidence>
<dbReference type="RefSeq" id="WP_049889822.1">
    <property type="nucleotide sequence ID" value="NZ_CP031305.1"/>
</dbReference>
<evidence type="ECO:0000313" key="5">
    <source>
        <dbReference type="EMBL" id="QCC53561.1"/>
    </source>
</evidence>
<dbReference type="Gene3D" id="3.10.105.10">
    <property type="entry name" value="Dipeptide-binding Protein, Domain 3"/>
    <property type="match status" value="2"/>
</dbReference>
<name>A0A4D6HIW9_9EURY</name>
<evidence type="ECO:0000313" key="6">
    <source>
        <dbReference type="Proteomes" id="UP000296822"/>
    </source>
</evidence>
<evidence type="ECO:0000256" key="1">
    <source>
        <dbReference type="ARBA" id="ARBA00005695"/>
    </source>
</evidence>
<accession>A0A4D6HIW9</accession>
<dbReference type="SUPFAM" id="SSF53850">
    <property type="entry name" value="Periplasmic binding protein-like II"/>
    <property type="match status" value="2"/>
</dbReference>
<dbReference type="Pfam" id="PF00496">
    <property type="entry name" value="SBP_bac_5"/>
    <property type="match status" value="1"/>
</dbReference>
<dbReference type="InterPro" id="IPR000914">
    <property type="entry name" value="SBP_5_dom"/>
</dbReference>
<keyword evidence="2" id="KW-0813">Transport</keyword>
<dbReference type="KEGG" id="nbg:DV706_03120"/>
<dbReference type="EMBL" id="CP031305">
    <property type="protein sequence ID" value="QCC53561.1"/>
    <property type="molecule type" value="Genomic_DNA"/>
</dbReference>
<feature type="domain" description="Solute-binding protein family 5" evidence="4">
    <location>
        <begin position="362"/>
        <end position="644"/>
    </location>
</feature>
<proteinExistence type="inferred from homology"/>
<keyword evidence="3" id="KW-0732">Signal</keyword>
<dbReference type="PANTHER" id="PTHR30290">
    <property type="entry name" value="PERIPLASMIC BINDING COMPONENT OF ABC TRANSPORTER"/>
    <property type="match status" value="1"/>
</dbReference>
<dbReference type="Gene3D" id="3.40.190.10">
    <property type="entry name" value="Periplasmic binding protein-like II"/>
    <property type="match status" value="2"/>
</dbReference>